<gene>
    <name evidence="6" type="ORF">VNI00_005561</name>
</gene>
<keyword evidence="2 4" id="KW-0689">Ribosomal protein</keyword>
<evidence type="ECO:0000256" key="4">
    <source>
        <dbReference type="RuleBase" id="RU004005"/>
    </source>
</evidence>
<keyword evidence="7" id="KW-1185">Reference proteome</keyword>
<proteinExistence type="inferred from homology"/>
<feature type="compositionally biased region" description="Basic residues" evidence="5">
    <location>
        <begin position="104"/>
        <end position="115"/>
    </location>
</feature>
<dbReference type="InterPro" id="IPR036394">
    <property type="entry name" value="Ribosomal_uL22_sf"/>
</dbReference>
<reference evidence="6 7" key="1">
    <citation type="submission" date="2024-01" db="EMBL/GenBank/DDBJ databases">
        <title>A draft genome for a cacao thread blight-causing isolate of Paramarasmius palmivorus.</title>
        <authorList>
            <person name="Baruah I.K."/>
            <person name="Bukari Y."/>
            <person name="Amoako-Attah I."/>
            <person name="Meinhardt L.W."/>
            <person name="Bailey B.A."/>
            <person name="Cohen S.P."/>
        </authorList>
    </citation>
    <scope>NUCLEOTIDE SEQUENCE [LARGE SCALE GENOMIC DNA]</scope>
    <source>
        <strain evidence="6 7">GH-12</strain>
    </source>
</reference>
<dbReference type="PANTHER" id="PTHR13501">
    <property type="entry name" value="CHLOROPLAST 50S RIBOSOMAL PROTEIN L22-RELATED"/>
    <property type="match status" value="1"/>
</dbReference>
<comment type="caution">
    <text evidence="6">The sequence shown here is derived from an EMBL/GenBank/DDBJ whole genome shotgun (WGS) entry which is preliminary data.</text>
</comment>
<evidence type="ECO:0000256" key="3">
    <source>
        <dbReference type="ARBA" id="ARBA00023274"/>
    </source>
</evidence>
<dbReference type="InterPro" id="IPR047867">
    <property type="entry name" value="Ribosomal_uL22_bac/org-type"/>
</dbReference>
<evidence type="ECO:0000313" key="6">
    <source>
        <dbReference type="EMBL" id="KAK7049530.1"/>
    </source>
</evidence>
<dbReference type="Gene3D" id="3.90.470.10">
    <property type="entry name" value="Ribosomal protein L22/L17"/>
    <property type="match status" value="1"/>
</dbReference>
<dbReference type="GO" id="GO:0003735">
    <property type="term" value="F:structural constituent of ribosome"/>
    <property type="evidence" value="ECO:0007669"/>
    <property type="project" value="InterPro"/>
</dbReference>
<keyword evidence="3 4" id="KW-0687">Ribonucleoprotein</keyword>
<evidence type="ECO:0008006" key="8">
    <source>
        <dbReference type="Google" id="ProtNLM"/>
    </source>
</evidence>
<dbReference type="InterPro" id="IPR001063">
    <property type="entry name" value="Ribosomal_uL22"/>
</dbReference>
<comment type="similarity">
    <text evidence="1 4">Belongs to the universal ribosomal protein uL22 family.</text>
</comment>
<dbReference type="Proteomes" id="UP001383192">
    <property type="component" value="Unassembled WGS sequence"/>
</dbReference>
<accession>A0AAW0DE53</accession>
<dbReference type="GO" id="GO:0005762">
    <property type="term" value="C:mitochondrial large ribosomal subunit"/>
    <property type="evidence" value="ECO:0007669"/>
    <property type="project" value="TreeGrafter"/>
</dbReference>
<dbReference type="SUPFAM" id="SSF54843">
    <property type="entry name" value="Ribosomal protein L22"/>
    <property type="match status" value="1"/>
</dbReference>
<dbReference type="EMBL" id="JAYKXP010000016">
    <property type="protein sequence ID" value="KAK7049530.1"/>
    <property type="molecule type" value="Genomic_DNA"/>
</dbReference>
<dbReference type="AlphaFoldDB" id="A0AAW0DE53"/>
<sequence length="262" mass="29348">MQRGLLHARPVVKHAQHVHGPGRIALGQIRHASGRWNPLHWFAEKFQSELREDGSAETSAAAKRAAKAQGQRSVFEVSQQKVKAAKPISTDKAVVPSEATTKPLKAKKQEKKGHSQKASTSPFVISPQKLNMLGRQISGKPIDYAILQMQFSSKKASNRIMNMLAQARDHAVGYKNMDKDKLIVSEAWVGKGQYTKQIDIKGRGRYGIRTTRRARMTVVLKEGKTLEEKKAAERAYKMKRIVAASHVRENKPLRNPGAMWAW</sequence>
<protein>
    <recommendedName>
        <fullName evidence="8">50S ribosomal protein L22, chloroplastic</fullName>
    </recommendedName>
</protein>
<dbReference type="GO" id="GO:0006412">
    <property type="term" value="P:translation"/>
    <property type="evidence" value="ECO:0007669"/>
    <property type="project" value="InterPro"/>
</dbReference>
<feature type="region of interest" description="Disordered" evidence="5">
    <location>
        <begin position="93"/>
        <end position="121"/>
    </location>
</feature>
<evidence type="ECO:0000256" key="2">
    <source>
        <dbReference type="ARBA" id="ARBA00022980"/>
    </source>
</evidence>
<evidence type="ECO:0000256" key="1">
    <source>
        <dbReference type="ARBA" id="ARBA00009451"/>
    </source>
</evidence>
<name>A0AAW0DE53_9AGAR</name>
<evidence type="ECO:0000256" key="5">
    <source>
        <dbReference type="SAM" id="MobiDB-lite"/>
    </source>
</evidence>
<dbReference type="Pfam" id="PF00237">
    <property type="entry name" value="Ribosomal_L22"/>
    <property type="match status" value="1"/>
</dbReference>
<organism evidence="6 7">
    <name type="scientific">Paramarasmius palmivorus</name>
    <dbReference type="NCBI Taxonomy" id="297713"/>
    <lineage>
        <taxon>Eukaryota</taxon>
        <taxon>Fungi</taxon>
        <taxon>Dikarya</taxon>
        <taxon>Basidiomycota</taxon>
        <taxon>Agaricomycotina</taxon>
        <taxon>Agaricomycetes</taxon>
        <taxon>Agaricomycetidae</taxon>
        <taxon>Agaricales</taxon>
        <taxon>Marasmiineae</taxon>
        <taxon>Marasmiaceae</taxon>
        <taxon>Paramarasmius</taxon>
    </lineage>
</organism>
<evidence type="ECO:0000313" key="7">
    <source>
        <dbReference type="Proteomes" id="UP001383192"/>
    </source>
</evidence>
<dbReference type="PANTHER" id="PTHR13501:SF8">
    <property type="entry name" value="LARGE RIBOSOMAL SUBUNIT PROTEIN UL22M"/>
    <property type="match status" value="1"/>
</dbReference>